<dbReference type="InterPro" id="IPR032816">
    <property type="entry name" value="VTT_dom"/>
</dbReference>
<keyword evidence="3 7" id="KW-1003">Cell membrane</keyword>
<evidence type="ECO:0000256" key="4">
    <source>
        <dbReference type="ARBA" id="ARBA00022692"/>
    </source>
</evidence>
<dbReference type="STRING" id="264251.FB00_14565"/>
<feature type="transmembrane region" description="Helical" evidence="7">
    <location>
        <begin position="46"/>
        <end position="66"/>
    </location>
</feature>
<dbReference type="PANTHER" id="PTHR30353">
    <property type="entry name" value="INNER MEMBRANE PROTEIN DEDA-RELATED"/>
    <property type="match status" value="1"/>
</dbReference>
<dbReference type="GO" id="GO:0005886">
    <property type="term" value="C:plasma membrane"/>
    <property type="evidence" value="ECO:0007669"/>
    <property type="project" value="UniProtKB-SubCell"/>
</dbReference>
<protein>
    <recommendedName>
        <fullName evidence="10">VTT domain-containing protein</fullName>
    </recommendedName>
</protein>
<feature type="chain" id="PRO_5039054121" description="VTT domain-containing protein" evidence="9">
    <location>
        <begin position="18"/>
        <end position="270"/>
    </location>
</feature>
<keyword evidence="12" id="KW-1185">Reference proteome</keyword>
<organism evidence="11 12">
    <name type="scientific">Cellulosimicrobium funkei</name>
    <dbReference type="NCBI Taxonomy" id="264251"/>
    <lineage>
        <taxon>Bacteria</taxon>
        <taxon>Bacillati</taxon>
        <taxon>Actinomycetota</taxon>
        <taxon>Actinomycetes</taxon>
        <taxon>Micrococcales</taxon>
        <taxon>Promicromonosporaceae</taxon>
        <taxon>Cellulosimicrobium</taxon>
    </lineage>
</organism>
<evidence type="ECO:0000256" key="7">
    <source>
        <dbReference type="RuleBase" id="RU367016"/>
    </source>
</evidence>
<evidence type="ECO:0000256" key="3">
    <source>
        <dbReference type="ARBA" id="ARBA00022475"/>
    </source>
</evidence>
<keyword evidence="6 7" id="KW-0472">Membrane</keyword>
<evidence type="ECO:0000256" key="9">
    <source>
        <dbReference type="SAM" id="SignalP"/>
    </source>
</evidence>
<dbReference type="Pfam" id="PF09335">
    <property type="entry name" value="VTT_dom"/>
    <property type="match status" value="1"/>
</dbReference>
<dbReference type="AlphaFoldDB" id="A0A0H2L1D5"/>
<evidence type="ECO:0000256" key="6">
    <source>
        <dbReference type="ARBA" id="ARBA00023136"/>
    </source>
</evidence>
<evidence type="ECO:0000256" key="5">
    <source>
        <dbReference type="ARBA" id="ARBA00022989"/>
    </source>
</evidence>
<proteinExistence type="inferred from homology"/>
<feature type="transmembrane region" description="Helical" evidence="7">
    <location>
        <begin position="207"/>
        <end position="225"/>
    </location>
</feature>
<evidence type="ECO:0000256" key="8">
    <source>
        <dbReference type="SAM" id="MobiDB-lite"/>
    </source>
</evidence>
<evidence type="ECO:0000256" key="1">
    <source>
        <dbReference type="ARBA" id="ARBA00004651"/>
    </source>
</evidence>
<keyword evidence="4 7" id="KW-0812">Transmembrane</keyword>
<gene>
    <name evidence="11" type="ORF">FB00_14565</name>
</gene>
<comment type="caution">
    <text evidence="11">The sequence shown here is derived from an EMBL/GenBank/DDBJ whole genome shotgun (WGS) entry which is preliminary data.</text>
</comment>
<dbReference type="InterPro" id="IPR032818">
    <property type="entry name" value="DedA-like"/>
</dbReference>
<reference evidence="11 12" key="1">
    <citation type="submission" date="2014-05" db="EMBL/GenBank/DDBJ databases">
        <title>Cellulosimicrobium funkei U11 genome.</title>
        <authorList>
            <person name="Hu C."/>
            <person name="Gong Y."/>
            <person name="Wan W."/>
            <person name="Jiang M."/>
        </authorList>
    </citation>
    <scope>NUCLEOTIDE SEQUENCE [LARGE SCALE GENOMIC DNA]</scope>
    <source>
        <strain evidence="11 12">U11</strain>
    </source>
</reference>
<feature type="signal peptide" evidence="9">
    <location>
        <begin position="1"/>
        <end position="17"/>
    </location>
</feature>
<dbReference type="PATRIC" id="fig|264251.5.peg.2968"/>
<name>A0A0H2L1D5_9MICO</name>
<feature type="transmembrane region" description="Helical" evidence="7">
    <location>
        <begin position="86"/>
        <end position="110"/>
    </location>
</feature>
<dbReference type="RefSeq" id="WP_331386746.1">
    <property type="nucleotide sequence ID" value="NZ_JNBQ01000022.1"/>
</dbReference>
<feature type="domain" description="VTT" evidence="10">
    <location>
        <begin position="66"/>
        <end position="193"/>
    </location>
</feature>
<evidence type="ECO:0000313" key="11">
    <source>
        <dbReference type="EMBL" id="KLN33977.1"/>
    </source>
</evidence>
<evidence type="ECO:0000259" key="10">
    <source>
        <dbReference type="Pfam" id="PF09335"/>
    </source>
</evidence>
<accession>A0A0H2L1D5</accession>
<dbReference type="PANTHER" id="PTHR30353:SF0">
    <property type="entry name" value="TRANSMEMBRANE PROTEIN"/>
    <property type="match status" value="1"/>
</dbReference>
<evidence type="ECO:0000256" key="2">
    <source>
        <dbReference type="ARBA" id="ARBA00010792"/>
    </source>
</evidence>
<comment type="subcellular location">
    <subcellularLocation>
        <location evidence="1 7">Cell membrane</location>
        <topology evidence="1 7">Multi-pass membrane protein</topology>
    </subcellularLocation>
</comment>
<feature type="region of interest" description="Disordered" evidence="8">
    <location>
        <begin position="248"/>
        <end position="270"/>
    </location>
</feature>
<feature type="transmembrane region" description="Helical" evidence="7">
    <location>
        <begin position="173"/>
        <end position="195"/>
    </location>
</feature>
<sequence length="270" mass="28635">MNTLAELASALPGAAHAASLGAAGPVAALGPDWMDPMSLIERFGDAALVGIVVVIFVETGLLFPILPGDSLLFTAGALVAQDSLQISLPVLLALLFAAAFLGDQTAYLIGRTVGPKVFDRPDSRFFKRKYIDQTNAYFEKYGGRTIVIARFVPIVRTYAPVAAGVGKMHYRHFVGFNALGALLWAVGLTWLGYLLGNITFVKDNIEALVLLIVFLSVVPMIVEVWRGRRAEKRAAALEAQIAADAAGTGGEHAVTEGTTAVGHEKDGKDA</sequence>
<dbReference type="Proteomes" id="UP000035265">
    <property type="component" value="Unassembled WGS sequence"/>
</dbReference>
<evidence type="ECO:0000313" key="12">
    <source>
        <dbReference type="Proteomes" id="UP000035265"/>
    </source>
</evidence>
<keyword evidence="5 7" id="KW-1133">Transmembrane helix</keyword>
<dbReference type="EMBL" id="JNBQ01000022">
    <property type="protein sequence ID" value="KLN33977.1"/>
    <property type="molecule type" value="Genomic_DNA"/>
</dbReference>
<keyword evidence="9" id="KW-0732">Signal</keyword>
<comment type="similarity">
    <text evidence="2 7">Belongs to the DedA family.</text>
</comment>